<feature type="compositionally biased region" description="Low complexity" evidence="2">
    <location>
        <begin position="1422"/>
        <end position="1431"/>
    </location>
</feature>
<dbReference type="PANTHER" id="PTHR21669:SF28">
    <property type="entry name" value="YEMANUCLEIN"/>
    <property type="match status" value="1"/>
</dbReference>
<name>A0A915Q3Y4_9BILA</name>
<organism evidence="4 5">
    <name type="scientific">Setaria digitata</name>
    <dbReference type="NCBI Taxonomy" id="48799"/>
    <lineage>
        <taxon>Eukaryota</taxon>
        <taxon>Metazoa</taxon>
        <taxon>Ecdysozoa</taxon>
        <taxon>Nematoda</taxon>
        <taxon>Chromadorea</taxon>
        <taxon>Rhabditida</taxon>
        <taxon>Spirurina</taxon>
        <taxon>Spiruromorpha</taxon>
        <taxon>Filarioidea</taxon>
        <taxon>Setariidae</taxon>
        <taxon>Setaria</taxon>
    </lineage>
</organism>
<reference evidence="5" key="1">
    <citation type="submission" date="2022-11" db="UniProtKB">
        <authorList>
            <consortium name="WormBaseParasite"/>
        </authorList>
    </citation>
    <scope>IDENTIFICATION</scope>
</reference>
<keyword evidence="4" id="KW-1185">Reference proteome</keyword>
<keyword evidence="1" id="KW-0175">Coiled coil</keyword>
<evidence type="ECO:0000256" key="1">
    <source>
        <dbReference type="SAM" id="Coils"/>
    </source>
</evidence>
<feature type="compositionally biased region" description="Polar residues" evidence="2">
    <location>
        <begin position="1348"/>
        <end position="1362"/>
    </location>
</feature>
<feature type="compositionally biased region" description="Polar residues" evidence="2">
    <location>
        <begin position="188"/>
        <end position="201"/>
    </location>
</feature>
<feature type="compositionally biased region" description="Low complexity" evidence="2">
    <location>
        <begin position="334"/>
        <end position="347"/>
    </location>
</feature>
<dbReference type="GO" id="GO:0005634">
    <property type="term" value="C:nucleus"/>
    <property type="evidence" value="ECO:0007669"/>
    <property type="project" value="TreeGrafter"/>
</dbReference>
<feature type="domain" description="Hpc2-related" evidence="3">
    <location>
        <begin position="92"/>
        <end position="137"/>
    </location>
</feature>
<feature type="compositionally biased region" description="Low complexity" evidence="2">
    <location>
        <begin position="484"/>
        <end position="508"/>
    </location>
</feature>
<feature type="region of interest" description="Disordered" evidence="2">
    <location>
        <begin position="529"/>
        <end position="549"/>
    </location>
</feature>
<feature type="coiled-coil region" evidence="1">
    <location>
        <begin position="987"/>
        <end position="1034"/>
    </location>
</feature>
<proteinExistence type="predicted"/>
<feature type="compositionally biased region" description="Polar residues" evidence="2">
    <location>
        <begin position="566"/>
        <end position="584"/>
    </location>
</feature>
<evidence type="ECO:0000313" key="5">
    <source>
        <dbReference type="WBParaSite" id="sdigi.contig7.g862.t1"/>
    </source>
</evidence>
<dbReference type="Pfam" id="PF08729">
    <property type="entry name" value="HUN"/>
    <property type="match status" value="1"/>
</dbReference>
<feature type="compositionally biased region" description="Basic and acidic residues" evidence="2">
    <location>
        <begin position="308"/>
        <end position="319"/>
    </location>
</feature>
<feature type="region of interest" description="Disordered" evidence="2">
    <location>
        <begin position="1395"/>
        <end position="1465"/>
    </location>
</feature>
<feature type="region of interest" description="Disordered" evidence="2">
    <location>
        <begin position="308"/>
        <end position="363"/>
    </location>
</feature>
<evidence type="ECO:0000256" key="2">
    <source>
        <dbReference type="SAM" id="MobiDB-lite"/>
    </source>
</evidence>
<accession>A0A915Q3Y4</accession>
<feature type="region of interest" description="Disordered" evidence="2">
    <location>
        <begin position="142"/>
        <end position="227"/>
    </location>
</feature>
<dbReference type="PANTHER" id="PTHR21669">
    <property type="entry name" value="CAPZ-INTERACTING PROTEIN AND RELATED PROTEINS"/>
    <property type="match status" value="1"/>
</dbReference>
<feature type="compositionally biased region" description="Polar residues" evidence="2">
    <location>
        <begin position="675"/>
        <end position="685"/>
    </location>
</feature>
<dbReference type="WBParaSite" id="sdigi.contig7.g862.t1">
    <property type="protein sequence ID" value="sdigi.contig7.g862.t1"/>
    <property type="gene ID" value="sdigi.contig7.g862"/>
</dbReference>
<dbReference type="GO" id="GO:0006325">
    <property type="term" value="P:chromatin organization"/>
    <property type="evidence" value="ECO:0007669"/>
    <property type="project" value="TreeGrafter"/>
</dbReference>
<feature type="region of interest" description="Disordered" evidence="2">
    <location>
        <begin position="1333"/>
        <end position="1362"/>
    </location>
</feature>
<feature type="compositionally biased region" description="Low complexity" evidence="2">
    <location>
        <begin position="1441"/>
        <end position="1459"/>
    </location>
</feature>
<dbReference type="InterPro" id="IPR014840">
    <property type="entry name" value="HRD"/>
</dbReference>
<feature type="compositionally biased region" description="Basic residues" evidence="2">
    <location>
        <begin position="157"/>
        <end position="166"/>
    </location>
</feature>
<feature type="compositionally biased region" description="Low complexity" evidence="2">
    <location>
        <begin position="691"/>
        <end position="704"/>
    </location>
</feature>
<feature type="region of interest" description="Disordered" evidence="2">
    <location>
        <begin position="447"/>
        <end position="513"/>
    </location>
</feature>
<dbReference type="Proteomes" id="UP000887581">
    <property type="component" value="Unplaced"/>
</dbReference>
<sequence length="1465" mass="162447">MDLNLGGSKKKQHHVRKKYSIITLDLFKPTKKSYPEFDYEKICKEYLKEDESSGEDERFHDREAEELVRRLEQKYGGKRDKHGRKIRFGCADDYMDKTAGYDLTDPFIDDTEAYDEHVPSALDTARGGFYVNKGKLEFKSKYAEDDGDSDIEETVGKKKTVEKRRRISSDEEAGDNKRTCFFPPTKQPVDSSTSLTDSPKGSNPPPPIRLSSSGAAPTAKPGDTARSRLLTQQYIKKRRLLGQPPMAKIQSPTVKAALGVKKKLKPQAKRATIEMTDEDLAGFLKDMTGGEVESVEGLENVISAKEKTAPVEHDTDIDKPLTPPVEKVPQPDVASSSGLAMASSSAAIPKRSPGRPPGSTVQHKQMPIMSDRLRAMIDTYKQKTKEYGAPNKKIRLPPSLVDLCIRIEEQCTLECFNHQQKTRIFDLLANWVCVQRNSLYIRMKAHRDRHEPNATSDSDINADEPASETKEAPRCINDEKLCGSNDSSSSVITVSSSPVVSDSSPRSPIETLTVEKKEQLIGVKNTTSSDAARSFGARQPAVKEGSEKSATSDATFSFVSVTKSRDCSTSSKTGWSPSLSTSPPKGSLTTNASSTLNNTQLLSVFATMLQQARGDPIRQQHCVVDNLTAQMNAHLLSTKQQSELLSQYQLTLSNFAKMTSITPTSSAKGMVPSKSAASKSDLQPSKPQPKPNRLLSTNSSTSSPIKGLKQLTNEKASRALKEINSALAQVVSEIEKAVIQTENEYVKEKVKVEKEGKNAVTKRFVWTDSLRTALKKQVTLLFSSLEQHGDPTHIVNPTVVQYLYYTVRPLFKDYVKFRDLVLEILRLCPERRQLVLIPEMKAFIELSDSSKTQSGTSQATSRSVKTAKADILSSKISPNKSLPNAELRKASDGVDNSGLRQTSNVVDFRSLNILDKKENYSVKCSNGEEVEILAEKTSIEKTRSPSSRVNRLSKPITLEAPVQKKASSGCSSVLFNTKLSAGQKIMIVRGNKEREKLLAEKAAAEKALREREELERKLQEAERLEASRDEDEDLGAIEAEDYSIRQKDSELQEIEEVELGADTEVDMNTEEDVNVDQKSGSQICNSESEQACSSTETEQPILKKTESCNNILSEQSSSQNLVATSSAHSTSLTCPHSSPLPRITHSQNIRQTDLLHFASSSSYKMSSPIAQIPSQKLPSTSVCAPTNFSPGRFSEIQRSNPLSQRQSSPLEHVMREIMSVTSQDLQVSNSYQSSCIQQQSSCGVKQSRVASPISLSNSRHPPTFHSISSYAPTSTHTSGSFTTSQVSYQQPAFSPYSIQQRQMYKNPQSQQTSMIRHASQVSQHLVQEHVQPRQHGPLQHPYSCPASPFSTSSTIQKTSTLPTCSIPQNASHAYNSILSPSEQVIYSQRSVSSTGCSSAFSPLPQPSSRQQQSVTHQSAYNQHQQFSLQQHHQQRHRQLYDEQQQQQQQQQMTAVSQDQMYSNWR</sequence>
<feature type="region of interest" description="Disordered" evidence="2">
    <location>
        <begin position="566"/>
        <end position="593"/>
    </location>
</feature>
<feature type="region of interest" description="Disordered" evidence="2">
    <location>
        <begin position="876"/>
        <end position="898"/>
    </location>
</feature>
<feature type="region of interest" description="Disordered" evidence="2">
    <location>
        <begin position="663"/>
        <end position="708"/>
    </location>
</feature>
<evidence type="ECO:0000259" key="3">
    <source>
        <dbReference type="Pfam" id="PF08729"/>
    </source>
</evidence>
<protein>
    <submittedName>
        <fullName evidence="5">Hpc2-related domain-containing protein</fullName>
    </submittedName>
</protein>
<feature type="compositionally biased region" description="Basic and acidic residues" evidence="2">
    <location>
        <begin position="467"/>
        <end position="481"/>
    </location>
</feature>
<evidence type="ECO:0000313" key="4">
    <source>
        <dbReference type="Proteomes" id="UP000887581"/>
    </source>
</evidence>